<evidence type="ECO:0000313" key="3">
    <source>
        <dbReference type="EMBL" id="KAK0133865.1"/>
    </source>
</evidence>
<organism evidence="3 4">
    <name type="scientific">Merluccius polli</name>
    <name type="common">Benguela hake</name>
    <name type="synonym">Merluccius cadenati</name>
    <dbReference type="NCBI Taxonomy" id="89951"/>
    <lineage>
        <taxon>Eukaryota</taxon>
        <taxon>Metazoa</taxon>
        <taxon>Chordata</taxon>
        <taxon>Craniata</taxon>
        <taxon>Vertebrata</taxon>
        <taxon>Euteleostomi</taxon>
        <taxon>Actinopterygii</taxon>
        <taxon>Neopterygii</taxon>
        <taxon>Teleostei</taxon>
        <taxon>Neoteleostei</taxon>
        <taxon>Acanthomorphata</taxon>
        <taxon>Zeiogadaria</taxon>
        <taxon>Gadariae</taxon>
        <taxon>Gadiformes</taxon>
        <taxon>Gadoidei</taxon>
        <taxon>Merlucciidae</taxon>
        <taxon>Merluccius</taxon>
    </lineage>
</organism>
<feature type="domain" description="Reverse transcriptase" evidence="2">
    <location>
        <begin position="368"/>
        <end position="488"/>
    </location>
</feature>
<accession>A0AA47NQN3</accession>
<keyword evidence="4" id="KW-1185">Reference proteome</keyword>
<proteinExistence type="predicted"/>
<sequence length="526" mass="59627">MVVYIHPRANADNASETILQSTQKLQAISPDAPVLILGDFNHCSLQKTIRDFDQYVKCPTRLNKTLDLCYGSIKGAYKAIPLPPLGGADHNCIQLIPSYCTALQRGKTITKRVKVWTDESILSLQGCYECTDWEMFKESCSNIDMLSVVMSPFCEDNVIPEKTVKVYPNSKPWVTKALKALLYRKRQAFRAGNLLELENLKKEVKHEIARAKRSYKENLEDQLGNNNLGSAWDSMKTIIGTKEIRNSKLVLDGFTCDRKLAQTLNEFYLRFDTPTFKDAILEQKNYLKDSAPAPFDLHAVVDTFRHSKVKKSPGPDNIGARLLTLCAEQLGPIFYYIFKLSLSQQRVPKMWKNSTIVPVAKISRPKVLNDLRPIALTSLVMKCFEKLMKRVLLIKTENLLNPQQFAYRARRGVEDATATLLNLTLKHLEGSNTHAKLLFVDFSSAFNTIQPHILVDKLLRNFNLDFSLVGWILDLLTDKTQRVRVNGVLSEEIQSSKGHHKVVSCPLFFTSYTLMTVAASTQTDIF</sequence>
<gene>
    <name evidence="3" type="primary">PO11_3</name>
    <name evidence="3" type="ORF">N1851_030602</name>
</gene>
<dbReference type="Pfam" id="PF00078">
    <property type="entry name" value="RVT_1"/>
    <property type="match status" value="1"/>
</dbReference>
<evidence type="ECO:0000256" key="1">
    <source>
        <dbReference type="SAM" id="Coils"/>
    </source>
</evidence>
<evidence type="ECO:0000259" key="2">
    <source>
        <dbReference type="Pfam" id="PF00078"/>
    </source>
</evidence>
<feature type="coiled-coil region" evidence="1">
    <location>
        <begin position="194"/>
        <end position="221"/>
    </location>
</feature>
<dbReference type="AlphaFoldDB" id="A0AA47NQN3"/>
<dbReference type="EMBL" id="JAOPHQ010005802">
    <property type="protein sequence ID" value="KAK0133865.1"/>
    <property type="molecule type" value="Genomic_DNA"/>
</dbReference>
<keyword evidence="1" id="KW-0175">Coiled coil</keyword>
<reference evidence="3" key="1">
    <citation type="journal article" date="2023" name="Front. Mar. Sci.">
        <title>A new Merluccius polli reference genome to investigate the effects of global change in West African waters.</title>
        <authorList>
            <person name="Mateo J.L."/>
            <person name="Blanco-Fernandez C."/>
            <person name="Garcia-Vazquez E."/>
            <person name="Machado-Schiaffino G."/>
        </authorList>
    </citation>
    <scope>NUCLEOTIDE SEQUENCE</scope>
    <source>
        <strain evidence="3">C29</strain>
        <tissue evidence="3">Fin</tissue>
    </source>
</reference>
<dbReference type="PANTHER" id="PTHR47510:SF3">
    <property type="entry name" value="ENDO_EXONUCLEASE_PHOSPHATASE DOMAIN-CONTAINING PROTEIN"/>
    <property type="match status" value="1"/>
</dbReference>
<comment type="caution">
    <text evidence="3">The sequence shown here is derived from an EMBL/GenBank/DDBJ whole genome shotgun (WGS) entry which is preliminary data.</text>
</comment>
<dbReference type="InterPro" id="IPR000477">
    <property type="entry name" value="RT_dom"/>
</dbReference>
<evidence type="ECO:0000313" key="4">
    <source>
        <dbReference type="Proteomes" id="UP001174136"/>
    </source>
</evidence>
<dbReference type="Proteomes" id="UP001174136">
    <property type="component" value="Unassembled WGS sequence"/>
</dbReference>
<name>A0AA47NQN3_MERPO</name>
<protein>
    <submittedName>
        <fullName evidence="3">Retrovirus-related Pol polyprotein from type-1 retrotransposable element R1</fullName>
    </submittedName>
</protein>
<dbReference type="PANTHER" id="PTHR47510">
    <property type="entry name" value="REVERSE TRANSCRIPTASE DOMAIN-CONTAINING PROTEIN"/>
    <property type="match status" value="1"/>
</dbReference>